<feature type="compositionally biased region" description="Basic and acidic residues" evidence="1">
    <location>
        <begin position="325"/>
        <end position="335"/>
    </location>
</feature>
<dbReference type="AlphaFoldDB" id="C3Y024"/>
<reference evidence="4 5" key="3">
    <citation type="submission" date="2025-04" db="UniProtKB">
        <authorList>
            <consortium name="RefSeq"/>
        </authorList>
    </citation>
    <scope>IDENTIFICATION</scope>
    <source>
        <strain evidence="4 5">S238N-H82</strain>
        <tissue evidence="4 5">Testes</tissue>
    </source>
</reference>
<dbReference type="OrthoDB" id="10034491at2759"/>
<sequence>MLRRVRSSLSFKLKDKLPIRRTRSHVYAVKDSEPDGLPEPATRVEKIERLSVSQELGLQNGPEMEYCGPPSHLERIDEGVTARPKGIGYTVYLASNKSQPARVDSDSDFWSGKSSSESKESVSTVSQASDNEGKEAATESKQAKDEPDASTANVVRRRKPRRKDDKGLSHLSKEERESILLLEEVLTDFGGWESVRSKAPPPAESDSDVDTDEETSTILGEVESSRASGPPSRRSTPSSRSRDDGSPVGARGGDRSRTNRAERDKKVASMIDDNWVLRKPDQGTDDFTIVSSVIPRQPRKDSPAKAERPSSMYQFGRQPMYFPEGGHDDTDDVGRRPSWVKKNQAWYSRNGHASNGVDAERSPSVKPSPAQKESREQQGSDRNGLKEVHDVTNSVVTSSGQSEKITLEYNNGGVTSRPKHEEVQRLSMKVMTSHHKVASRASSRGMTSEDEYSTDSLSDLTPDTDSSHGSWRRGGPDSLVSSPRTPDSSVPNSPANTYGANPNGSDNTRTDPETSRMYPTNSDVLEESPMKPSMIRKMSTENQLAAFARPVVTNSETRPVPKPLKGLPSKSQTSVKPRAPEPPKKEPAPEPPRKAPAPEAPKKLRAPEPPRISLYQTNNSFGSGEATLDFGRQKNITSREEYATSRPKQASEPLKPPASPSVVVVRNTSPDVTQQNRRPTKEKQPEHNPPKNKTSSGHRHKASNSEMRTLKPSQKGAFVTLKHKAPKKRAGGSKRGLPKSQTKAGSDHSKAQGRADRPHDRYHDRTQYVPVSPERRDQTGSSIVLLSEDPDSRRAGAFVIRPASALYR</sequence>
<feature type="compositionally biased region" description="Basic and acidic residues" evidence="1">
    <location>
        <begin position="131"/>
        <end position="147"/>
    </location>
</feature>
<dbReference type="RefSeq" id="XP_035669475.1">
    <property type="nucleotide sequence ID" value="XM_035813582.1"/>
</dbReference>
<organism>
    <name type="scientific">Branchiostoma floridae</name>
    <name type="common">Florida lancelet</name>
    <name type="synonym">Amphioxus</name>
    <dbReference type="NCBI Taxonomy" id="7739"/>
    <lineage>
        <taxon>Eukaryota</taxon>
        <taxon>Metazoa</taxon>
        <taxon>Chordata</taxon>
        <taxon>Cephalochordata</taxon>
        <taxon>Leptocardii</taxon>
        <taxon>Amphioxiformes</taxon>
        <taxon>Branchiostomatidae</taxon>
        <taxon>Branchiostoma</taxon>
    </lineage>
</organism>
<feature type="compositionally biased region" description="Basic and acidic residues" evidence="1">
    <location>
        <begin position="298"/>
        <end position="308"/>
    </location>
</feature>
<feature type="compositionally biased region" description="Basic and acidic residues" evidence="1">
    <location>
        <begin position="372"/>
        <end position="390"/>
    </location>
</feature>
<feature type="region of interest" description="Disordered" evidence="1">
    <location>
        <begin position="191"/>
        <end position="788"/>
    </location>
</feature>
<name>C3Y024_BRAFL</name>
<dbReference type="Proteomes" id="UP000001554">
    <property type="component" value="Chromosome 3"/>
</dbReference>
<accession>C3Y024</accession>
<dbReference type="EMBL" id="GG666477">
    <property type="protein sequence ID" value="EEN66390.1"/>
    <property type="molecule type" value="Genomic_DNA"/>
</dbReference>
<reference evidence="3" key="2">
    <citation type="journal article" date="2020" name="Nat. Ecol. Evol.">
        <title>Deeply conserved synteny resolves early events in vertebrate evolution.</title>
        <authorList>
            <person name="Simakov O."/>
            <person name="Marletaz F."/>
            <person name="Yue J.X."/>
            <person name="O'Connell B."/>
            <person name="Jenkins J."/>
            <person name="Brandt A."/>
            <person name="Calef R."/>
            <person name="Tung C.H."/>
            <person name="Huang T.K."/>
            <person name="Schmutz J."/>
            <person name="Satoh N."/>
            <person name="Yu J.K."/>
            <person name="Putnam N.H."/>
            <person name="Green R.E."/>
            <person name="Rokhsar D.S."/>
        </authorList>
    </citation>
    <scope>NUCLEOTIDE SEQUENCE [LARGE SCALE GENOMIC DNA]</scope>
    <source>
        <strain evidence="3">S238N-H82</strain>
    </source>
</reference>
<feature type="compositionally biased region" description="Acidic residues" evidence="1">
    <location>
        <begin position="205"/>
        <end position="215"/>
    </location>
</feature>
<dbReference type="KEGG" id="bfo:118411350"/>
<feature type="region of interest" description="Disordered" evidence="1">
    <location>
        <begin position="53"/>
        <end position="72"/>
    </location>
</feature>
<evidence type="ECO:0000256" key="1">
    <source>
        <dbReference type="SAM" id="MobiDB-lite"/>
    </source>
</evidence>
<feature type="compositionally biased region" description="Low complexity" evidence="1">
    <location>
        <begin position="454"/>
        <end position="464"/>
    </location>
</feature>
<feature type="compositionally biased region" description="Basic and acidic residues" evidence="1">
    <location>
        <begin position="162"/>
        <end position="177"/>
    </location>
</feature>
<evidence type="ECO:0000313" key="2">
    <source>
        <dbReference type="EMBL" id="EEN66390.1"/>
    </source>
</evidence>
<feature type="compositionally biased region" description="Low complexity" evidence="1">
    <location>
        <begin position="108"/>
        <end position="126"/>
    </location>
</feature>
<gene>
    <name evidence="4 5" type="primary">LOC118411350</name>
    <name evidence="2" type="ORF">BRAFLDRAFT_72412</name>
</gene>
<feature type="compositionally biased region" description="Basic residues" evidence="1">
    <location>
        <begin position="721"/>
        <end position="732"/>
    </location>
</feature>
<feature type="compositionally biased region" description="Basic and acidic residues" evidence="1">
    <location>
        <begin position="679"/>
        <end position="689"/>
    </location>
</feature>
<dbReference type="InParanoid" id="C3Y024"/>
<evidence type="ECO:0000313" key="4">
    <source>
        <dbReference type="RefSeq" id="XP_035669474.1"/>
    </source>
</evidence>
<keyword evidence="3" id="KW-1185">Reference proteome</keyword>
<dbReference type="GeneID" id="118411350"/>
<reference evidence="2" key="1">
    <citation type="journal article" date="2008" name="Nature">
        <title>The amphioxus genome and the evolution of the chordate karyotype.</title>
        <authorList>
            <consortium name="US DOE Joint Genome Institute (JGI-PGF)"/>
            <person name="Putnam N.H."/>
            <person name="Butts T."/>
            <person name="Ferrier D.E.K."/>
            <person name="Furlong R.F."/>
            <person name="Hellsten U."/>
            <person name="Kawashima T."/>
            <person name="Robinson-Rechavi M."/>
            <person name="Shoguchi E."/>
            <person name="Terry A."/>
            <person name="Yu J.-K."/>
            <person name="Benito-Gutierrez E.L."/>
            <person name="Dubchak I."/>
            <person name="Garcia-Fernandez J."/>
            <person name="Gibson-Brown J.J."/>
            <person name="Grigoriev I.V."/>
            <person name="Horton A.C."/>
            <person name="de Jong P.J."/>
            <person name="Jurka J."/>
            <person name="Kapitonov V.V."/>
            <person name="Kohara Y."/>
            <person name="Kuroki Y."/>
            <person name="Lindquist E."/>
            <person name="Lucas S."/>
            <person name="Osoegawa K."/>
            <person name="Pennacchio L.A."/>
            <person name="Salamov A.A."/>
            <person name="Satou Y."/>
            <person name="Sauka-Spengler T."/>
            <person name="Schmutz J."/>
            <person name="Shin-I T."/>
            <person name="Toyoda A."/>
            <person name="Bronner-Fraser M."/>
            <person name="Fujiyama A."/>
            <person name="Holland L.Z."/>
            <person name="Holland P.W.H."/>
            <person name="Satoh N."/>
            <person name="Rokhsar D.S."/>
        </authorList>
    </citation>
    <scope>NUCLEOTIDE SEQUENCE [LARGE SCALE GENOMIC DNA]</scope>
    <source>
        <strain evidence="2">S238N-H82</strain>
        <tissue evidence="2">Testes</tissue>
    </source>
</reference>
<feature type="compositionally biased region" description="Basic and acidic residues" evidence="1">
    <location>
        <begin position="745"/>
        <end position="766"/>
    </location>
</feature>
<feature type="compositionally biased region" description="Basic and acidic residues" evidence="1">
    <location>
        <begin position="252"/>
        <end position="267"/>
    </location>
</feature>
<feature type="compositionally biased region" description="Low complexity" evidence="1">
    <location>
        <begin position="225"/>
        <end position="239"/>
    </location>
</feature>
<evidence type="ECO:0000313" key="5">
    <source>
        <dbReference type="RefSeq" id="XP_035669475.1"/>
    </source>
</evidence>
<dbReference type="RefSeq" id="XP_035669474.1">
    <property type="nucleotide sequence ID" value="XM_035813581.1"/>
</dbReference>
<proteinExistence type="predicted"/>
<feature type="compositionally biased region" description="Polar residues" evidence="1">
    <location>
        <begin position="391"/>
        <end position="414"/>
    </location>
</feature>
<evidence type="ECO:0000313" key="3">
    <source>
        <dbReference type="Proteomes" id="UP000001554"/>
    </source>
</evidence>
<feature type="compositionally biased region" description="Polar residues" evidence="1">
    <location>
        <begin position="666"/>
        <end position="677"/>
    </location>
</feature>
<feature type="compositionally biased region" description="Polar residues" evidence="1">
    <location>
        <begin position="479"/>
        <end position="507"/>
    </location>
</feature>
<feature type="compositionally biased region" description="Basic and acidic residues" evidence="1">
    <location>
        <begin position="578"/>
        <end position="593"/>
    </location>
</feature>
<protein>
    <submittedName>
        <fullName evidence="4 5">Serine/arginine repetitive matrix protein 2-like</fullName>
    </submittedName>
</protein>
<feature type="region of interest" description="Disordered" evidence="1">
    <location>
        <begin position="93"/>
        <end position="177"/>
    </location>
</feature>
<dbReference type="OMA" id="THDRYHE"/>